<dbReference type="Proteomes" id="UP000778523">
    <property type="component" value="Unassembled WGS sequence"/>
</dbReference>
<evidence type="ECO:0008006" key="4">
    <source>
        <dbReference type="Google" id="ProtNLM"/>
    </source>
</evidence>
<protein>
    <recommendedName>
        <fullName evidence="4">Transmembrane protein</fullName>
    </recommendedName>
</protein>
<feature type="transmembrane region" description="Helical" evidence="1">
    <location>
        <begin position="142"/>
        <end position="160"/>
    </location>
</feature>
<sequence length="326" mass="35780">MIVPDYWAEARQQHRAAGKQITIRRWGWSSCSEDDARAMAEARAAEALQRLLGGEKLTRREPKAAYNGASGVPIREEVLSRHGEEVVTRNSYGAHCLNTPRALFADVDFASTPRAGLRFAVFGLLALLAVIGGIHLQSWGVAGGLLLLALLLTGPLAGGVDRLNLLRKGGHERIARQRLMDFLAGHLAWNVRLYRTPGGFRLLATHQAFEASAPEVQQFFAAVGADPVYVRMCSNQQCFRARLTAKPWRIGIGDHMRPRPGIWPVHPDRLGIRQQWVAAYERAAASHSACHFVESLGSGKVDPEISAVVALHDREARAHEFALAVA</sequence>
<gene>
    <name evidence="2" type="ORF">HJ583_014845</name>
</gene>
<reference evidence="2 3" key="1">
    <citation type="submission" date="2020-06" db="EMBL/GenBank/DDBJ databases">
        <title>Draft genome of Uliginosibacterium sp. IMCC34675.</title>
        <authorList>
            <person name="Song J."/>
        </authorList>
    </citation>
    <scope>NUCLEOTIDE SEQUENCE [LARGE SCALE GENOMIC DNA]</scope>
    <source>
        <strain evidence="2 3">IMCC34675</strain>
    </source>
</reference>
<keyword evidence="1" id="KW-1133">Transmembrane helix</keyword>
<evidence type="ECO:0000313" key="2">
    <source>
        <dbReference type="EMBL" id="NSL56313.1"/>
    </source>
</evidence>
<name>A0ABX2IHP6_9RHOO</name>
<accession>A0ABX2IHP6</accession>
<evidence type="ECO:0000256" key="1">
    <source>
        <dbReference type="SAM" id="Phobius"/>
    </source>
</evidence>
<proteinExistence type="predicted"/>
<evidence type="ECO:0000313" key="3">
    <source>
        <dbReference type="Proteomes" id="UP000778523"/>
    </source>
</evidence>
<feature type="transmembrane region" description="Helical" evidence="1">
    <location>
        <begin position="119"/>
        <end position="136"/>
    </location>
</feature>
<organism evidence="2 3">
    <name type="scientific">Uliginosibacterium aquaticum</name>
    <dbReference type="NCBI Taxonomy" id="2731212"/>
    <lineage>
        <taxon>Bacteria</taxon>
        <taxon>Pseudomonadati</taxon>
        <taxon>Pseudomonadota</taxon>
        <taxon>Betaproteobacteria</taxon>
        <taxon>Rhodocyclales</taxon>
        <taxon>Zoogloeaceae</taxon>
        <taxon>Uliginosibacterium</taxon>
    </lineage>
</organism>
<comment type="caution">
    <text evidence="2">The sequence shown here is derived from an EMBL/GenBank/DDBJ whole genome shotgun (WGS) entry which is preliminary data.</text>
</comment>
<keyword evidence="1" id="KW-0812">Transmembrane</keyword>
<keyword evidence="3" id="KW-1185">Reference proteome</keyword>
<keyword evidence="1" id="KW-0472">Membrane</keyword>
<dbReference type="EMBL" id="JABCSC020000003">
    <property type="protein sequence ID" value="NSL56313.1"/>
    <property type="molecule type" value="Genomic_DNA"/>
</dbReference>